<dbReference type="RefSeq" id="WP_314510789.1">
    <property type="nucleotide sequence ID" value="NZ_JASJOU010000003.1"/>
</dbReference>
<evidence type="ECO:0000313" key="2">
    <source>
        <dbReference type="Proteomes" id="UP001232063"/>
    </source>
</evidence>
<name>A0AAE3R4K9_9BACT</name>
<gene>
    <name evidence="1" type="ORF">QNI22_11580</name>
</gene>
<evidence type="ECO:0000313" key="1">
    <source>
        <dbReference type="EMBL" id="MDJ1501294.1"/>
    </source>
</evidence>
<reference evidence="1" key="1">
    <citation type="submission" date="2023-05" db="EMBL/GenBank/DDBJ databases">
        <authorList>
            <person name="Zhang X."/>
        </authorList>
    </citation>
    <scope>NUCLEOTIDE SEQUENCE</scope>
    <source>
        <strain evidence="1">BD1B2-1</strain>
    </source>
</reference>
<comment type="caution">
    <text evidence="1">The sequence shown here is derived from an EMBL/GenBank/DDBJ whole genome shotgun (WGS) entry which is preliminary data.</text>
</comment>
<sequence>MPQVILPLLWIAPFLTEALRQPLNHTSCLINIQLANDSLADRATENVYMLPEVRAKEKYIQKITDGKQGVTLLVRAKPTLQEPFYVIQVGYNNPDRLIVYYTFYVYPKNMHIKVLDTVSGKVITLSEWRAGGAL</sequence>
<protein>
    <submittedName>
        <fullName evidence="1">Uncharacterized protein</fullName>
    </submittedName>
</protein>
<dbReference type="Proteomes" id="UP001232063">
    <property type="component" value="Unassembled WGS sequence"/>
</dbReference>
<dbReference type="EMBL" id="JASJOU010000003">
    <property type="protein sequence ID" value="MDJ1501294.1"/>
    <property type="molecule type" value="Genomic_DNA"/>
</dbReference>
<accession>A0AAE3R4K9</accession>
<proteinExistence type="predicted"/>
<keyword evidence="2" id="KW-1185">Reference proteome</keyword>
<dbReference type="AlphaFoldDB" id="A0AAE3R4K9"/>
<organism evidence="1 2">
    <name type="scientific">Xanthocytophaga agilis</name>
    <dbReference type="NCBI Taxonomy" id="3048010"/>
    <lineage>
        <taxon>Bacteria</taxon>
        <taxon>Pseudomonadati</taxon>
        <taxon>Bacteroidota</taxon>
        <taxon>Cytophagia</taxon>
        <taxon>Cytophagales</taxon>
        <taxon>Rhodocytophagaceae</taxon>
        <taxon>Xanthocytophaga</taxon>
    </lineage>
</organism>